<dbReference type="Pfam" id="PF00881">
    <property type="entry name" value="Nitroreductase"/>
    <property type="match status" value="1"/>
</dbReference>
<name>A0ABU8SPF5_9GAMM</name>
<dbReference type="PANTHER" id="PTHR43673">
    <property type="entry name" value="NAD(P)H NITROREDUCTASE YDGI-RELATED"/>
    <property type="match status" value="1"/>
</dbReference>
<feature type="domain" description="Nitroreductase" evidence="3">
    <location>
        <begin position="139"/>
        <end position="199"/>
    </location>
</feature>
<accession>A0ABU8SPF5</accession>
<dbReference type="InterPro" id="IPR029479">
    <property type="entry name" value="Nitroreductase"/>
</dbReference>
<proteinExistence type="inferred from homology"/>
<dbReference type="PANTHER" id="PTHR43673:SF10">
    <property type="entry name" value="NADH DEHYDROGENASE_NAD(P)H NITROREDUCTASE XCC3605-RELATED"/>
    <property type="match status" value="1"/>
</dbReference>
<dbReference type="EMBL" id="JAQPZS010000002">
    <property type="protein sequence ID" value="MEJ6494902.1"/>
    <property type="molecule type" value="Genomic_DNA"/>
</dbReference>
<dbReference type="RefSeq" id="WP_054552520.1">
    <property type="nucleotide sequence ID" value="NZ_JAQPZS010000002.1"/>
</dbReference>
<sequence>MKKLLKKPLKKILIKAGLKIDPAKQYLYSSVPPYKLITNLTEEELLSLMRHEAHRIEKSIYNDIFDSKFNIYNEKAKRIKEICKELERRDTDKGEPTLVWAKQILAAFNDLKSNFIEPYSKAPQSYDLSKAQEYVDFVQQRRSVRVWHDKQPSKDELEALADQCIDAARWAPSSGNRQPWQFKVLTEQQDKDLLKKIKEEHCTSAPLLIFIGMDRRLYGSLSLKQFETALYIDAGAAIMNMVGTAQSTGMGTCWNHFGRDMIDSREVNKKIYLNFCEHMAIPDYIEPVAILAIGAPAYMPPTPARVNVQSLKIV</sequence>
<dbReference type="Proteomes" id="UP001377972">
    <property type="component" value="Unassembled WGS sequence"/>
</dbReference>
<dbReference type="SUPFAM" id="SSF55469">
    <property type="entry name" value="FMN-dependent nitroreductase-like"/>
    <property type="match status" value="1"/>
</dbReference>
<keyword evidence="2" id="KW-0560">Oxidoreductase</keyword>
<evidence type="ECO:0000313" key="5">
    <source>
        <dbReference type="Proteomes" id="UP001377972"/>
    </source>
</evidence>
<dbReference type="InterPro" id="IPR000415">
    <property type="entry name" value="Nitroreductase-like"/>
</dbReference>
<reference evidence="4 5" key="1">
    <citation type="submission" date="2023-01" db="EMBL/GenBank/DDBJ databases">
        <title>Trichodesmium-associated heterotrophic epibiont bacteria.</title>
        <authorList>
            <person name="Cleveland C.S."/>
            <person name="Webb E.A."/>
        </authorList>
    </citation>
    <scope>NUCLEOTIDE SEQUENCE [LARGE SCALE GENOMIC DNA]</scope>
    <source>
        <strain evidence="4 5">USCH2</strain>
    </source>
</reference>
<organism evidence="4 5">
    <name type="scientific">Pseudoalteromonas lipolytica</name>
    <dbReference type="NCBI Taxonomy" id="570156"/>
    <lineage>
        <taxon>Bacteria</taxon>
        <taxon>Pseudomonadati</taxon>
        <taxon>Pseudomonadota</taxon>
        <taxon>Gammaproteobacteria</taxon>
        <taxon>Alteromonadales</taxon>
        <taxon>Pseudoalteromonadaceae</taxon>
        <taxon>Pseudoalteromonas</taxon>
    </lineage>
</organism>
<evidence type="ECO:0000313" key="4">
    <source>
        <dbReference type="EMBL" id="MEJ6494902.1"/>
    </source>
</evidence>
<dbReference type="Gene3D" id="3.40.109.10">
    <property type="entry name" value="NADH Oxidase"/>
    <property type="match status" value="1"/>
</dbReference>
<keyword evidence="5" id="KW-1185">Reference proteome</keyword>
<comment type="caution">
    <text evidence="4">The sequence shown here is derived from an EMBL/GenBank/DDBJ whole genome shotgun (WGS) entry which is preliminary data.</text>
</comment>
<comment type="similarity">
    <text evidence="1">Belongs to the nitroreductase family.</text>
</comment>
<gene>
    <name evidence="4" type="ORF">PQI24_02610</name>
</gene>
<evidence type="ECO:0000259" key="3">
    <source>
        <dbReference type="Pfam" id="PF00881"/>
    </source>
</evidence>
<evidence type="ECO:0000256" key="2">
    <source>
        <dbReference type="ARBA" id="ARBA00023002"/>
    </source>
</evidence>
<evidence type="ECO:0000256" key="1">
    <source>
        <dbReference type="ARBA" id="ARBA00007118"/>
    </source>
</evidence>
<protein>
    <submittedName>
        <fullName evidence="4">Nitroreductase family protein</fullName>
    </submittedName>
</protein>